<dbReference type="AlphaFoldDB" id="S8DZ31"/>
<evidence type="ECO:0000256" key="1">
    <source>
        <dbReference type="SAM" id="MobiDB-lite"/>
    </source>
</evidence>
<dbReference type="Proteomes" id="UP000015241">
    <property type="component" value="Unassembled WGS sequence"/>
</dbReference>
<dbReference type="STRING" id="743788.S8DZ31"/>
<reference evidence="2 3" key="1">
    <citation type="journal article" date="2012" name="Science">
        <title>The Paleozoic origin of enzymatic lignin decomposition reconstructed from 31 fungal genomes.</title>
        <authorList>
            <person name="Floudas D."/>
            <person name="Binder M."/>
            <person name="Riley R."/>
            <person name="Barry K."/>
            <person name="Blanchette R.A."/>
            <person name="Henrissat B."/>
            <person name="Martinez A.T."/>
            <person name="Otillar R."/>
            <person name="Spatafora J.W."/>
            <person name="Yadav J.S."/>
            <person name="Aerts A."/>
            <person name="Benoit I."/>
            <person name="Boyd A."/>
            <person name="Carlson A."/>
            <person name="Copeland A."/>
            <person name="Coutinho P.M."/>
            <person name="de Vries R.P."/>
            <person name="Ferreira P."/>
            <person name="Findley K."/>
            <person name="Foster B."/>
            <person name="Gaskell J."/>
            <person name="Glotzer D."/>
            <person name="Gorecki P."/>
            <person name="Heitman J."/>
            <person name="Hesse C."/>
            <person name="Hori C."/>
            <person name="Igarashi K."/>
            <person name="Jurgens J.A."/>
            <person name="Kallen N."/>
            <person name="Kersten P."/>
            <person name="Kohler A."/>
            <person name="Kuees U."/>
            <person name="Kumar T.K.A."/>
            <person name="Kuo A."/>
            <person name="LaButti K."/>
            <person name="Larrondo L.F."/>
            <person name="Lindquist E."/>
            <person name="Ling A."/>
            <person name="Lombard V."/>
            <person name="Lucas S."/>
            <person name="Lundell T."/>
            <person name="Martin R."/>
            <person name="McLaughlin D.J."/>
            <person name="Morgenstern I."/>
            <person name="Morin E."/>
            <person name="Murat C."/>
            <person name="Nagy L.G."/>
            <person name="Nolan M."/>
            <person name="Ohm R.A."/>
            <person name="Patyshakuliyeva A."/>
            <person name="Rokas A."/>
            <person name="Ruiz-Duenas F.J."/>
            <person name="Sabat G."/>
            <person name="Salamov A."/>
            <person name="Samejima M."/>
            <person name="Schmutz J."/>
            <person name="Slot J.C."/>
            <person name="St John F."/>
            <person name="Stenlid J."/>
            <person name="Sun H."/>
            <person name="Sun S."/>
            <person name="Syed K."/>
            <person name="Tsang A."/>
            <person name="Wiebenga A."/>
            <person name="Young D."/>
            <person name="Pisabarro A."/>
            <person name="Eastwood D.C."/>
            <person name="Martin F."/>
            <person name="Cullen D."/>
            <person name="Grigoriev I.V."/>
            <person name="Hibbett D.S."/>
        </authorList>
    </citation>
    <scope>NUCLEOTIDE SEQUENCE</scope>
    <source>
        <strain evidence="3">FP-58527</strain>
    </source>
</reference>
<accession>S8DZ31</accession>
<feature type="region of interest" description="Disordered" evidence="1">
    <location>
        <begin position="1"/>
        <end position="22"/>
    </location>
</feature>
<dbReference type="HOGENOM" id="CLU_966890_0_0_1"/>
<dbReference type="InParanoid" id="S8DZ31"/>
<dbReference type="OrthoDB" id="2802742at2759"/>
<name>S8DZ31_FOMSC</name>
<protein>
    <submittedName>
        <fullName evidence="2">Uncharacterized protein</fullName>
    </submittedName>
</protein>
<dbReference type="EMBL" id="KE504168">
    <property type="protein sequence ID" value="EPS98211.1"/>
    <property type="molecule type" value="Genomic_DNA"/>
</dbReference>
<evidence type="ECO:0000313" key="3">
    <source>
        <dbReference type="Proteomes" id="UP000015241"/>
    </source>
</evidence>
<evidence type="ECO:0000313" key="2">
    <source>
        <dbReference type="EMBL" id="EPS98211.1"/>
    </source>
</evidence>
<gene>
    <name evidence="2" type="ORF">FOMPIDRAFT_1042636</name>
</gene>
<sequence length="333" mass="36557">MTDFTLAASQSDRRVPPPLRSATMRKWPRASLGLSALTISSRAPATPSPLPDDEQISEVAMAIAEQLASLAKANEPVAIDAPLNLATIEPAQVVSLHTWLQDRYDWDDPNRMMFDEDVTAEDLARDIVRAREDNDNEAEDEDEFEESFKTAAEFITSPAEFIASPAIWVSDTKGAIRTVHVGTPRINTTLEAFPSIAMRLAPLRENETPLRSVPIPVTASKYLNGEATVDIGMAPYESWTGKRTRKQSRASKMIFSVLGLAALASPLSPAPQNALSPTYDPRAPCSAHTPIFSPWLESLRVHSVDTLTSPWLPNRRGSDGLWAFPQSPRGIRC</sequence>
<keyword evidence="3" id="KW-1185">Reference proteome</keyword>
<proteinExistence type="predicted"/>
<organism evidence="2 3">
    <name type="scientific">Fomitopsis schrenkii</name>
    <name type="common">Brown rot fungus</name>
    <dbReference type="NCBI Taxonomy" id="2126942"/>
    <lineage>
        <taxon>Eukaryota</taxon>
        <taxon>Fungi</taxon>
        <taxon>Dikarya</taxon>
        <taxon>Basidiomycota</taxon>
        <taxon>Agaricomycotina</taxon>
        <taxon>Agaricomycetes</taxon>
        <taxon>Polyporales</taxon>
        <taxon>Fomitopsis</taxon>
    </lineage>
</organism>